<comment type="similarity">
    <text evidence="1">Belongs to the sulfatase family.</text>
</comment>
<name>A0A6P1M136_9BACT</name>
<evidence type="ECO:0000256" key="3">
    <source>
        <dbReference type="SAM" id="SignalP"/>
    </source>
</evidence>
<keyword evidence="3" id="KW-0732">Signal</keyword>
<dbReference type="InterPro" id="IPR017850">
    <property type="entry name" value="Alkaline_phosphatase_core_sf"/>
</dbReference>
<dbReference type="PANTHER" id="PTHR42693:SF53">
    <property type="entry name" value="ENDO-4-O-SULFATASE"/>
    <property type="match status" value="1"/>
</dbReference>
<dbReference type="EMBL" id="CP047593">
    <property type="protein sequence ID" value="QHI68280.1"/>
    <property type="molecule type" value="Genomic_DNA"/>
</dbReference>
<dbReference type="GO" id="GO:0004065">
    <property type="term" value="F:arylsulfatase activity"/>
    <property type="evidence" value="ECO:0007669"/>
    <property type="project" value="TreeGrafter"/>
</dbReference>
<proteinExistence type="inferred from homology"/>
<evidence type="ECO:0000313" key="5">
    <source>
        <dbReference type="EMBL" id="QHI68280.1"/>
    </source>
</evidence>
<keyword evidence="6" id="KW-1185">Reference proteome</keyword>
<gene>
    <name evidence="5" type="ORF">GT409_02020</name>
</gene>
<feature type="signal peptide" evidence="3">
    <location>
        <begin position="1"/>
        <end position="19"/>
    </location>
</feature>
<dbReference type="Gene3D" id="3.40.720.10">
    <property type="entry name" value="Alkaline Phosphatase, subunit A"/>
    <property type="match status" value="1"/>
</dbReference>
<dbReference type="PANTHER" id="PTHR42693">
    <property type="entry name" value="ARYLSULFATASE FAMILY MEMBER"/>
    <property type="match status" value="1"/>
</dbReference>
<evidence type="ECO:0000256" key="1">
    <source>
        <dbReference type="ARBA" id="ARBA00008779"/>
    </source>
</evidence>
<sequence>MKKVFSALSVICLSLYVSAASRPNILLITTDDQGLQVGCYGDELARTPNLDRLAEQGVRFTQAYIAQASCSSSRSAILTGLYPHQNGQFGLTNDYEMHPGIETLPAMLKKEGYHTGIIGKLHVRPESAFPFDFWEIKSAKDTRHVRNVNRSTQHFLDSVGSKPFFLMVNLFDPHRPYDAESNQCDGLPEKPLGPDDIKPFEFMGVDTPELRAEVAAYYNCVARLDTGIGLLMETLEQRGLSDNTLVVFLGDHGVPFTRAKVSCYEAGEQVPFIVRWPKGRSGSVCDRLISSVDIVPTIAELVDFKPRTELSGQSLVPLLEGKEPPWRQFVCAEYTAHRKEHFYPRRSIRNTRYKLVHNLLHERINPLTGIGPVRAVSETGAVKNGSSWNVLNPEFYQSGRFYGGSSEQIRAAYAAYRDAPEYELYDLEKDPFERVNLVGNPEVAQVFETLKTNLENWQAETDDSFADSKYLATFTAKTDALCK</sequence>
<evidence type="ECO:0000259" key="4">
    <source>
        <dbReference type="Pfam" id="PF00884"/>
    </source>
</evidence>
<evidence type="ECO:0000313" key="6">
    <source>
        <dbReference type="Proteomes" id="UP000464954"/>
    </source>
</evidence>
<dbReference type="CDD" id="cd16027">
    <property type="entry name" value="SGSH"/>
    <property type="match status" value="1"/>
</dbReference>
<dbReference type="RefSeq" id="WP_160626447.1">
    <property type="nucleotide sequence ID" value="NZ_CP047593.1"/>
</dbReference>
<feature type="chain" id="PRO_5026729095" evidence="3">
    <location>
        <begin position="20"/>
        <end position="483"/>
    </location>
</feature>
<evidence type="ECO:0000256" key="2">
    <source>
        <dbReference type="ARBA" id="ARBA00022801"/>
    </source>
</evidence>
<dbReference type="GO" id="GO:0016740">
    <property type="term" value="F:transferase activity"/>
    <property type="evidence" value="ECO:0007669"/>
    <property type="project" value="UniProtKB-KW"/>
</dbReference>
<reference evidence="5 6" key="1">
    <citation type="submission" date="2020-01" db="EMBL/GenBank/DDBJ databases">
        <title>Ponticoccus aerotolerans gen. nov., sp. nov., an anaerobic bacterium and proposal of Ponticoccusceae fam. nov., Ponticoccusles ord. nov. and Ponticoccuse classis nov. in the phylum Kiritimatiellaeota.</title>
        <authorList>
            <person name="Zhou L.Y."/>
            <person name="Du Z.J."/>
        </authorList>
    </citation>
    <scope>NUCLEOTIDE SEQUENCE [LARGE SCALE GENOMIC DNA]</scope>
    <source>
        <strain evidence="5 6">S-5007</strain>
    </source>
</reference>
<keyword evidence="5" id="KW-0808">Transferase</keyword>
<keyword evidence="2 5" id="KW-0378">Hydrolase</keyword>
<dbReference type="KEGG" id="taer:GT409_02020"/>
<dbReference type="AlphaFoldDB" id="A0A6P1M136"/>
<dbReference type="InterPro" id="IPR050738">
    <property type="entry name" value="Sulfatase"/>
</dbReference>
<feature type="domain" description="Sulfatase N-terminal" evidence="4">
    <location>
        <begin position="23"/>
        <end position="303"/>
    </location>
</feature>
<dbReference type="SUPFAM" id="SSF53649">
    <property type="entry name" value="Alkaline phosphatase-like"/>
    <property type="match status" value="1"/>
</dbReference>
<organism evidence="5 6">
    <name type="scientific">Tichowtungia aerotolerans</name>
    <dbReference type="NCBI Taxonomy" id="2697043"/>
    <lineage>
        <taxon>Bacteria</taxon>
        <taxon>Pseudomonadati</taxon>
        <taxon>Kiritimatiellota</taxon>
        <taxon>Tichowtungiia</taxon>
        <taxon>Tichowtungiales</taxon>
        <taxon>Tichowtungiaceae</taxon>
        <taxon>Tichowtungia</taxon>
    </lineage>
</organism>
<accession>A0A6P1M136</accession>
<dbReference type="InterPro" id="IPR000917">
    <property type="entry name" value="Sulfatase_N"/>
</dbReference>
<protein>
    <submittedName>
        <fullName evidence="5">Sulfatase-like hydrolase/transferase</fullName>
    </submittedName>
</protein>
<dbReference type="Proteomes" id="UP000464954">
    <property type="component" value="Chromosome"/>
</dbReference>
<dbReference type="Pfam" id="PF00884">
    <property type="entry name" value="Sulfatase"/>
    <property type="match status" value="1"/>
</dbReference>